<keyword evidence="2" id="KW-1185">Reference proteome</keyword>
<sequence>MYFLQPYQQLKQRVGVIRLGGSGSRENTQPDSLATEEVVPSNSRQFILLFIILQILEKQPDARITLTRDTYTKKFIGDSAISFATEVGIVMRSFCEMEFHTWEKVAKENKEEMINRLRENFELPHEDKVLMEYVDEQMRRQWKRARNIFKDYWKKNGGMTDP</sequence>
<evidence type="ECO:0000313" key="2">
    <source>
        <dbReference type="Proteomes" id="UP000235145"/>
    </source>
</evidence>
<protein>
    <submittedName>
        <fullName evidence="1">Uncharacterized protein</fullName>
    </submittedName>
</protein>
<dbReference type="AlphaFoldDB" id="A0A9R1XD50"/>
<proteinExistence type="predicted"/>
<dbReference type="PANTHER" id="PTHR33499">
    <property type="entry name" value="OS12G0282400 PROTEIN-RELATED"/>
    <property type="match status" value="1"/>
</dbReference>
<organism evidence="1 2">
    <name type="scientific">Lactuca sativa</name>
    <name type="common">Garden lettuce</name>
    <dbReference type="NCBI Taxonomy" id="4236"/>
    <lineage>
        <taxon>Eukaryota</taxon>
        <taxon>Viridiplantae</taxon>
        <taxon>Streptophyta</taxon>
        <taxon>Embryophyta</taxon>
        <taxon>Tracheophyta</taxon>
        <taxon>Spermatophyta</taxon>
        <taxon>Magnoliopsida</taxon>
        <taxon>eudicotyledons</taxon>
        <taxon>Gunneridae</taxon>
        <taxon>Pentapetalae</taxon>
        <taxon>asterids</taxon>
        <taxon>campanulids</taxon>
        <taxon>Asterales</taxon>
        <taxon>Asteraceae</taxon>
        <taxon>Cichorioideae</taxon>
        <taxon>Cichorieae</taxon>
        <taxon>Lactucinae</taxon>
        <taxon>Lactuca</taxon>
    </lineage>
</organism>
<dbReference type="EMBL" id="NBSK02000005">
    <property type="protein sequence ID" value="KAJ0203882.1"/>
    <property type="molecule type" value="Genomic_DNA"/>
</dbReference>
<gene>
    <name evidence="1" type="ORF">LSAT_V11C500295590</name>
</gene>
<evidence type="ECO:0000313" key="1">
    <source>
        <dbReference type="EMBL" id="KAJ0203882.1"/>
    </source>
</evidence>
<name>A0A9R1XD50_LACSA</name>
<accession>A0A9R1XD50</accession>
<reference evidence="1 2" key="1">
    <citation type="journal article" date="2017" name="Nat. Commun.">
        <title>Genome assembly with in vitro proximity ligation data and whole-genome triplication in lettuce.</title>
        <authorList>
            <person name="Reyes-Chin-Wo S."/>
            <person name="Wang Z."/>
            <person name="Yang X."/>
            <person name="Kozik A."/>
            <person name="Arikit S."/>
            <person name="Song C."/>
            <person name="Xia L."/>
            <person name="Froenicke L."/>
            <person name="Lavelle D.O."/>
            <person name="Truco M.J."/>
            <person name="Xia R."/>
            <person name="Zhu S."/>
            <person name="Xu C."/>
            <person name="Xu H."/>
            <person name="Xu X."/>
            <person name="Cox K."/>
            <person name="Korf I."/>
            <person name="Meyers B.C."/>
            <person name="Michelmore R.W."/>
        </authorList>
    </citation>
    <scope>NUCLEOTIDE SEQUENCE [LARGE SCALE GENOMIC DNA]</scope>
    <source>
        <strain evidence="2">cv. Salinas</strain>
        <tissue evidence="1">Seedlings</tissue>
    </source>
</reference>
<comment type="caution">
    <text evidence="1">The sequence shown here is derived from an EMBL/GenBank/DDBJ whole genome shotgun (WGS) entry which is preliminary data.</text>
</comment>
<dbReference type="Proteomes" id="UP000235145">
    <property type="component" value="Unassembled WGS sequence"/>
</dbReference>